<dbReference type="GO" id="GO:0005886">
    <property type="term" value="C:plasma membrane"/>
    <property type="evidence" value="ECO:0007669"/>
    <property type="project" value="UniProtKB-SubCell"/>
</dbReference>
<dbReference type="GO" id="GO:0006784">
    <property type="term" value="P:heme A biosynthetic process"/>
    <property type="evidence" value="ECO:0007669"/>
    <property type="project" value="UniProtKB-UniRule"/>
</dbReference>
<keyword evidence="12" id="KW-1003">Cell membrane</keyword>
<feature type="binding site" description="axial binding residue" evidence="12">
    <location>
        <position position="269"/>
    </location>
    <ligand>
        <name>heme</name>
        <dbReference type="ChEBI" id="CHEBI:30413"/>
    </ligand>
    <ligandPart>
        <name>Fe</name>
        <dbReference type="ChEBI" id="CHEBI:18248"/>
    </ligandPart>
</feature>
<name>A0A0C2UZQ1_PARME</name>
<dbReference type="EC" id="1.17.99.9" evidence="12"/>
<comment type="caution">
    <text evidence="13">The sequence shown here is derived from an EMBL/GenBank/DDBJ whole genome shotgun (WGS) entry which is preliminary data.</text>
</comment>
<feature type="binding site" description="axial binding residue" evidence="12">
    <location>
        <position position="329"/>
    </location>
    <ligand>
        <name>heme</name>
        <dbReference type="ChEBI" id="CHEBI:30413"/>
    </ligand>
    <ligandPart>
        <name>Fe</name>
        <dbReference type="ChEBI" id="CHEBI:18248"/>
    </ligandPart>
</feature>
<dbReference type="GO" id="GO:0046872">
    <property type="term" value="F:metal ion binding"/>
    <property type="evidence" value="ECO:0007669"/>
    <property type="project" value="UniProtKB-KW"/>
</dbReference>
<dbReference type="InterPro" id="IPR003780">
    <property type="entry name" value="COX15/CtaA_fam"/>
</dbReference>
<feature type="transmembrane region" description="Helical" evidence="12">
    <location>
        <begin position="267"/>
        <end position="285"/>
    </location>
</feature>
<organism evidence="13 14">
    <name type="scientific">Paramagnetospirillum magnetotacticum MS-1</name>
    <dbReference type="NCBI Taxonomy" id="272627"/>
    <lineage>
        <taxon>Bacteria</taxon>
        <taxon>Pseudomonadati</taxon>
        <taxon>Pseudomonadota</taxon>
        <taxon>Alphaproteobacteria</taxon>
        <taxon>Rhodospirillales</taxon>
        <taxon>Magnetospirillaceae</taxon>
        <taxon>Paramagnetospirillum</taxon>
    </lineage>
</organism>
<comment type="cofactor">
    <cofactor evidence="1 12">
        <name>heme b</name>
        <dbReference type="ChEBI" id="CHEBI:60344"/>
    </cofactor>
</comment>
<dbReference type="GO" id="GO:0016653">
    <property type="term" value="F:oxidoreductase activity, acting on NAD(P)H, heme protein as acceptor"/>
    <property type="evidence" value="ECO:0007669"/>
    <property type="project" value="TreeGrafter"/>
</dbReference>
<evidence type="ECO:0000256" key="11">
    <source>
        <dbReference type="ARBA" id="ARBA00048044"/>
    </source>
</evidence>
<evidence type="ECO:0000256" key="3">
    <source>
        <dbReference type="ARBA" id="ARBA00022692"/>
    </source>
</evidence>
<dbReference type="Pfam" id="PF02628">
    <property type="entry name" value="COX15-CtaA"/>
    <property type="match status" value="1"/>
</dbReference>
<keyword evidence="8 12" id="KW-0350">Heme biosynthesis</keyword>
<dbReference type="EMBL" id="JXSL01000028">
    <property type="protein sequence ID" value="KIL98301.1"/>
    <property type="molecule type" value="Genomic_DNA"/>
</dbReference>
<feature type="transmembrane region" description="Helical" evidence="12">
    <location>
        <begin position="133"/>
        <end position="151"/>
    </location>
</feature>
<accession>A0A0C2UZQ1</accession>
<keyword evidence="9 12" id="KW-0472">Membrane</keyword>
<gene>
    <name evidence="12" type="primary">ctaA</name>
    <name evidence="13" type="ORF">CCC_03584</name>
</gene>
<keyword evidence="3 12" id="KW-0812">Transmembrane</keyword>
<feature type="transmembrane region" description="Helical" evidence="12">
    <location>
        <begin position="20"/>
        <end position="38"/>
    </location>
</feature>
<dbReference type="PANTHER" id="PTHR23289">
    <property type="entry name" value="CYTOCHROME C OXIDASE ASSEMBLY PROTEIN COX15"/>
    <property type="match status" value="1"/>
</dbReference>
<evidence type="ECO:0000256" key="9">
    <source>
        <dbReference type="ARBA" id="ARBA00023136"/>
    </source>
</evidence>
<dbReference type="UniPathway" id="UPA00269">
    <property type="reaction ID" value="UER00713"/>
</dbReference>
<feature type="transmembrane region" description="Helical" evidence="12">
    <location>
        <begin position="103"/>
        <end position="121"/>
    </location>
</feature>
<sequence>MSRSFGRSDLANGAHRDVAVWLLACCFMVAVMVLLGGLTRLTHSGLSMVEWEPIRGIIPPLGDSDWQLFFEKYKQSPEYIKVNAGMSLAEFRGIFWLEYIHRVWGRLIGVVFGLPFLWLALSGRIGRAMVPRLAGVFLLGAAQGGMGWFMVKSGLVDNPAVSHYRLTAHLALAFLIHGWMFWLALDILADHRPIRRRVAGETAGIRSWLFVLTGLVILTLLFGGLVAGLKAGLIYNTWPLMDGALIPKDLFPDGFHSLFEDIKTVQFGHRTLAELTVVVALLGWFRARARLGGQTPAAIHALGLMALVQVGLGIGTLVMVVPVWLASAHQMGAMALLTLCLWALHDLDRRL</sequence>
<dbReference type="Proteomes" id="UP000031971">
    <property type="component" value="Unassembled WGS sequence"/>
</dbReference>
<keyword evidence="5 12" id="KW-1133">Transmembrane helix</keyword>
<proteinExistence type="inferred from homology"/>
<dbReference type="HAMAP" id="MF_01665">
    <property type="entry name" value="HemeA_synth_type2"/>
    <property type="match status" value="1"/>
</dbReference>
<evidence type="ECO:0000256" key="12">
    <source>
        <dbReference type="HAMAP-Rule" id="MF_01665"/>
    </source>
</evidence>
<evidence type="ECO:0000256" key="10">
    <source>
        <dbReference type="ARBA" id="ARBA00044501"/>
    </source>
</evidence>
<comment type="similarity">
    <text evidence="12">Belongs to the COX15/CtaA family. Type 2 subfamily.</text>
</comment>
<dbReference type="PANTHER" id="PTHR23289:SF2">
    <property type="entry name" value="CYTOCHROME C OXIDASE ASSEMBLY PROTEIN COX15 HOMOLOG"/>
    <property type="match status" value="1"/>
</dbReference>
<evidence type="ECO:0000256" key="4">
    <source>
        <dbReference type="ARBA" id="ARBA00022723"/>
    </source>
</evidence>
<feature type="transmembrane region" description="Helical" evidence="12">
    <location>
        <begin position="171"/>
        <end position="189"/>
    </location>
</feature>
<evidence type="ECO:0000256" key="5">
    <source>
        <dbReference type="ARBA" id="ARBA00022989"/>
    </source>
</evidence>
<keyword evidence="7 12" id="KW-0408">Iron</keyword>
<evidence type="ECO:0000256" key="7">
    <source>
        <dbReference type="ARBA" id="ARBA00023004"/>
    </source>
</evidence>
<feature type="transmembrane region" description="Helical" evidence="12">
    <location>
        <begin position="297"/>
        <end position="318"/>
    </location>
</feature>
<keyword evidence="14" id="KW-1185">Reference proteome</keyword>
<evidence type="ECO:0000256" key="8">
    <source>
        <dbReference type="ARBA" id="ARBA00023133"/>
    </source>
</evidence>
<keyword evidence="6 12" id="KW-0560">Oxidoreductase</keyword>
<keyword evidence="4 12" id="KW-0479">Metal-binding</keyword>
<dbReference type="InterPro" id="IPR023754">
    <property type="entry name" value="HemeA_Synthase_type2"/>
</dbReference>
<feature type="transmembrane region" description="Helical" evidence="12">
    <location>
        <begin position="209"/>
        <end position="235"/>
    </location>
</feature>
<comment type="function">
    <text evidence="12">Catalyzes the conversion of heme O to heme A by two successive hydroxylations of the methyl group at C8. The first hydroxylation forms heme I, the second hydroxylation results in an unstable dihydroxymethyl group, which spontaneously dehydrates, resulting in the formyl group of heme A.</text>
</comment>
<evidence type="ECO:0000256" key="1">
    <source>
        <dbReference type="ARBA" id="ARBA00001970"/>
    </source>
</evidence>
<comment type="subunit">
    <text evidence="12">Interacts with CtaB.</text>
</comment>
<evidence type="ECO:0000256" key="2">
    <source>
        <dbReference type="ARBA" id="ARBA00004141"/>
    </source>
</evidence>
<comment type="pathway">
    <text evidence="10 12">Porphyrin-containing compound metabolism; heme A biosynthesis; heme A from heme O: step 1/1.</text>
</comment>
<evidence type="ECO:0000313" key="14">
    <source>
        <dbReference type="Proteomes" id="UP000031971"/>
    </source>
</evidence>
<comment type="subcellular location">
    <subcellularLocation>
        <location evidence="12">Cell membrane</location>
        <topology evidence="12">Multi-pass membrane protein</topology>
    </subcellularLocation>
    <subcellularLocation>
        <location evidence="2">Membrane</location>
        <topology evidence="2">Multi-pass membrane protein</topology>
    </subcellularLocation>
</comment>
<reference evidence="13 14" key="1">
    <citation type="submission" date="2015-01" db="EMBL/GenBank/DDBJ databases">
        <title>Genome Sequence of Magnetospirillum magnetotacticum Strain MS-1.</title>
        <authorList>
            <person name="Marinov G.K."/>
            <person name="Smalley M.D."/>
            <person name="DeSalvo G."/>
        </authorList>
    </citation>
    <scope>NUCLEOTIDE SEQUENCE [LARGE SCALE GENOMIC DNA]</scope>
    <source>
        <strain evidence="13 14">MS-1</strain>
    </source>
</reference>
<evidence type="ECO:0000313" key="13">
    <source>
        <dbReference type="EMBL" id="KIL98301.1"/>
    </source>
</evidence>
<feature type="transmembrane region" description="Helical" evidence="12">
    <location>
        <begin position="324"/>
        <end position="344"/>
    </location>
</feature>
<dbReference type="AlphaFoldDB" id="A0A0C2UZQ1"/>
<evidence type="ECO:0000256" key="6">
    <source>
        <dbReference type="ARBA" id="ARBA00023002"/>
    </source>
</evidence>
<comment type="catalytic activity">
    <reaction evidence="11">
        <text>Fe(II)-heme o + 2 A + H2O = Fe(II)-heme a + 2 AH2</text>
        <dbReference type="Rhea" id="RHEA:63388"/>
        <dbReference type="ChEBI" id="CHEBI:13193"/>
        <dbReference type="ChEBI" id="CHEBI:15377"/>
        <dbReference type="ChEBI" id="CHEBI:17499"/>
        <dbReference type="ChEBI" id="CHEBI:60530"/>
        <dbReference type="ChEBI" id="CHEBI:61715"/>
        <dbReference type="EC" id="1.17.99.9"/>
    </reaction>
    <physiologicalReaction direction="left-to-right" evidence="11">
        <dbReference type="Rhea" id="RHEA:63389"/>
    </physiologicalReaction>
</comment>
<protein>
    <recommendedName>
        <fullName evidence="12">Heme A synthase</fullName>
        <shortName evidence="12">HAS</shortName>
        <ecNumber evidence="12">1.17.99.9</ecNumber>
    </recommendedName>
    <alternativeName>
        <fullName evidence="12">Cytochrome aa3-controlling protein</fullName>
    </alternativeName>
</protein>
<dbReference type="GO" id="GO:0120547">
    <property type="term" value="F:heme A synthase activity"/>
    <property type="evidence" value="ECO:0007669"/>
    <property type="project" value="UniProtKB-EC"/>
</dbReference>
<dbReference type="STRING" id="272627.CCC_03584"/>